<organism evidence="3 4">
    <name type="scientific">Candidatus Shapirobacteria bacterium CG09_land_8_20_14_0_10_38_17</name>
    <dbReference type="NCBI Taxonomy" id="1974884"/>
    <lineage>
        <taxon>Bacteria</taxon>
        <taxon>Candidatus Shapironibacteriota</taxon>
    </lineage>
</organism>
<sequence>MGIARVSSRERVRQIIIAGMKKLWQDLPPSLKEQHQKERVIQLKKSEARKGKKHTPETRAKMSEAHKGRLSPMKGRRHTPETRAKISEAHKGKKHTPETRAKISEALKGRLSPMKGRRHTPETRAKMSEAHKTQWAKRKKNKG</sequence>
<dbReference type="SUPFAM" id="SSF64496">
    <property type="entry name" value="DNA-binding domain of intron-encoded endonucleases"/>
    <property type="match status" value="2"/>
</dbReference>
<accession>A0A2H0WQU4</accession>
<feature type="compositionally biased region" description="Basic and acidic residues" evidence="1">
    <location>
        <begin position="32"/>
        <end position="67"/>
    </location>
</feature>
<evidence type="ECO:0000256" key="1">
    <source>
        <dbReference type="SAM" id="MobiDB-lite"/>
    </source>
</evidence>
<dbReference type="Proteomes" id="UP000231282">
    <property type="component" value="Unassembled WGS sequence"/>
</dbReference>
<dbReference type="SMART" id="SM00496">
    <property type="entry name" value="IENR2"/>
    <property type="match status" value="4"/>
</dbReference>
<gene>
    <name evidence="3" type="ORF">COT63_02195</name>
</gene>
<feature type="compositionally biased region" description="Basic and acidic residues" evidence="1">
    <location>
        <begin position="78"/>
        <end position="108"/>
    </location>
</feature>
<feature type="domain" description="Nuclease associated modular" evidence="2">
    <location>
        <begin position="74"/>
        <end position="90"/>
    </location>
</feature>
<feature type="domain" description="Nuclease associated modular" evidence="2">
    <location>
        <begin position="91"/>
        <end position="107"/>
    </location>
</feature>
<feature type="compositionally biased region" description="Basic residues" evidence="1">
    <location>
        <begin position="134"/>
        <end position="143"/>
    </location>
</feature>
<comment type="caution">
    <text evidence="3">The sequence shown here is derived from an EMBL/GenBank/DDBJ whole genome shotgun (WGS) entry which is preliminary data.</text>
</comment>
<reference evidence="4" key="1">
    <citation type="submission" date="2017-09" db="EMBL/GenBank/DDBJ databases">
        <title>Depth-based differentiation of microbial function through sediment-hosted aquifers and enrichment of novel symbionts in the deep terrestrial subsurface.</title>
        <authorList>
            <person name="Probst A.J."/>
            <person name="Ladd B."/>
            <person name="Jarett J.K."/>
            <person name="Geller-Mcgrath D.E."/>
            <person name="Sieber C.M.K."/>
            <person name="Emerson J.B."/>
            <person name="Anantharaman K."/>
            <person name="Thomas B.C."/>
            <person name="Malmstrom R."/>
            <person name="Stieglmeier M."/>
            <person name="Klingl A."/>
            <person name="Woyke T."/>
            <person name="Ryan C.M."/>
            <person name="Banfield J.F."/>
        </authorList>
    </citation>
    <scope>NUCLEOTIDE SEQUENCE [LARGE SCALE GENOMIC DNA]</scope>
</reference>
<evidence type="ECO:0000313" key="3">
    <source>
        <dbReference type="EMBL" id="PIS15034.1"/>
    </source>
</evidence>
<dbReference type="Pfam" id="PF07460">
    <property type="entry name" value="NUMOD3"/>
    <property type="match status" value="2"/>
</dbReference>
<feature type="compositionally biased region" description="Basic and acidic residues" evidence="1">
    <location>
        <begin position="119"/>
        <end position="132"/>
    </location>
</feature>
<feature type="domain" description="Nuclease associated modular" evidence="2">
    <location>
        <begin position="115"/>
        <end position="131"/>
    </location>
</feature>
<dbReference type="InterPro" id="IPR003611">
    <property type="entry name" value="NUMOD3"/>
</dbReference>
<dbReference type="AlphaFoldDB" id="A0A2H0WQU4"/>
<evidence type="ECO:0000313" key="4">
    <source>
        <dbReference type="Proteomes" id="UP000231282"/>
    </source>
</evidence>
<name>A0A2H0WQU4_9BACT</name>
<evidence type="ECO:0000259" key="2">
    <source>
        <dbReference type="SMART" id="SM00496"/>
    </source>
</evidence>
<dbReference type="GO" id="GO:0003677">
    <property type="term" value="F:DNA binding"/>
    <property type="evidence" value="ECO:0007669"/>
    <property type="project" value="InterPro"/>
</dbReference>
<feature type="domain" description="Nuclease associated modular" evidence="2">
    <location>
        <begin position="50"/>
        <end position="66"/>
    </location>
</feature>
<protein>
    <recommendedName>
        <fullName evidence="2">Nuclease associated modular domain-containing protein</fullName>
    </recommendedName>
</protein>
<dbReference type="EMBL" id="PEZH01000042">
    <property type="protein sequence ID" value="PIS15034.1"/>
    <property type="molecule type" value="Genomic_DNA"/>
</dbReference>
<proteinExistence type="predicted"/>
<feature type="region of interest" description="Disordered" evidence="1">
    <location>
        <begin position="27"/>
        <end position="143"/>
    </location>
</feature>